<sequence length="321" mass="35412">MVRSYHKAETAEVDVTSTVTRARTDVGRYVSDARRDRHFAACDAVYALGATVLGEQDVETSFGTTHVYRYGPAAPTAQSRTPVVLVHGAGSCSAMWYPNTPDLSADRPVYAIDTPGDPGRSVQRAPIHQPEHAAQWLDETLAGLGLDRVHLVGSSYGGWLVLNQAHRGRDRLASVTLLDPGGLEKVGLRFFVWIFAGLFATFAPKAMRPRLADWLEQPVLVIPELRTMIRTAVRAYRIRRPSPLPLSEDELSTIRTPLYLVLGKRSLLVHPERQVERVPRLVPGARAEIISGTGHGPQIDHAEEINRRMLAFMASVDSQTV</sequence>
<evidence type="ECO:0000313" key="3">
    <source>
        <dbReference type="Proteomes" id="UP001321542"/>
    </source>
</evidence>
<protein>
    <submittedName>
        <fullName evidence="2">Alpha/beta hydrolase</fullName>
    </submittedName>
</protein>
<dbReference type="InterPro" id="IPR050266">
    <property type="entry name" value="AB_hydrolase_sf"/>
</dbReference>
<evidence type="ECO:0000259" key="1">
    <source>
        <dbReference type="Pfam" id="PF12697"/>
    </source>
</evidence>
<gene>
    <name evidence="2" type="ORF">SGFS_059550</name>
</gene>
<dbReference type="InterPro" id="IPR000073">
    <property type="entry name" value="AB_hydrolase_1"/>
</dbReference>
<feature type="domain" description="AB hydrolase-1" evidence="1">
    <location>
        <begin position="83"/>
        <end position="307"/>
    </location>
</feature>
<keyword evidence="2" id="KW-0378">Hydrolase</keyword>
<organism evidence="2 3">
    <name type="scientific">Streptomyces graminofaciens</name>
    <dbReference type="NCBI Taxonomy" id="68212"/>
    <lineage>
        <taxon>Bacteria</taxon>
        <taxon>Bacillati</taxon>
        <taxon>Actinomycetota</taxon>
        <taxon>Actinomycetes</taxon>
        <taxon>Kitasatosporales</taxon>
        <taxon>Streptomycetaceae</taxon>
        <taxon>Streptomyces</taxon>
    </lineage>
</organism>
<dbReference type="PANTHER" id="PTHR43798">
    <property type="entry name" value="MONOACYLGLYCEROL LIPASE"/>
    <property type="match status" value="1"/>
</dbReference>
<dbReference type="SUPFAM" id="SSF53474">
    <property type="entry name" value="alpha/beta-Hydrolases"/>
    <property type="match status" value="1"/>
</dbReference>
<dbReference type="PANTHER" id="PTHR43798:SF5">
    <property type="entry name" value="MONOACYLGLYCEROL LIPASE ABHD6"/>
    <property type="match status" value="1"/>
</dbReference>
<dbReference type="EMBL" id="AP018448">
    <property type="protein sequence ID" value="BBC34661.1"/>
    <property type="molecule type" value="Genomic_DNA"/>
</dbReference>
<accession>A0ABN5VMM2</accession>
<reference evidence="2 3" key="1">
    <citation type="journal article" date="2010" name="ChemBioChem">
        <title>Cloning and characterization of the biosynthetic gene cluster of 16-membered macrolide antibiotic FD-891: involvement of a dual functional cytochrome P450 monooxygenase catalyzing epoxidation and hydroxylation.</title>
        <authorList>
            <person name="Kudo F."/>
            <person name="Motegi A."/>
            <person name="Mizoue K."/>
            <person name="Eguchi T."/>
        </authorList>
    </citation>
    <scope>NUCLEOTIDE SEQUENCE [LARGE SCALE GENOMIC DNA]</scope>
    <source>
        <strain evidence="2 3">A-8890</strain>
    </source>
</reference>
<dbReference type="Pfam" id="PF12697">
    <property type="entry name" value="Abhydrolase_6"/>
    <property type="match status" value="1"/>
</dbReference>
<proteinExistence type="predicted"/>
<reference evidence="2 3" key="2">
    <citation type="journal article" date="2023" name="ChemBioChem">
        <title>Acyltransferase Domain Exchange between Two Independent Type I Polyketide Synthases in the Same Producer Strain of Macrolide Antibiotics.</title>
        <authorList>
            <person name="Kudo F."/>
            <person name="Kishikawa K."/>
            <person name="Tsuboi K."/>
            <person name="Kido T."/>
            <person name="Usui T."/>
            <person name="Hashimoto J."/>
            <person name="Shin-Ya K."/>
            <person name="Miyanaga A."/>
            <person name="Eguchi T."/>
        </authorList>
    </citation>
    <scope>NUCLEOTIDE SEQUENCE [LARGE SCALE GENOMIC DNA]</scope>
    <source>
        <strain evidence="2 3">A-8890</strain>
    </source>
</reference>
<evidence type="ECO:0000313" key="2">
    <source>
        <dbReference type="EMBL" id="BBC34661.1"/>
    </source>
</evidence>
<dbReference type="Proteomes" id="UP001321542">
    <property type="component" value="Chromosome"/>
</dbReference>
<name>A0ABN5VMM2_9ACTN</name>
<dbReference type="InterPro" id="IPR029058">
    <property type="entry name" value="AB_hydrolase_fold"/>
</dbReference>
<dbReference type="GO" id="GO:0016787">
    <property type="term" value="F:hydrolase activity"/>
    <property type="evidence" value="ECO:0007669"/>
    <property type="project" value="UniProtKB-KW"/>
</dbReference>
<dbReference type="Gene3D" id="3.40.50.1820">
    <property type="entry name" value="alpha/beta hydrolase"/>
    <property type="match status" value="1"/>
</dbReference>
<keyword evidence="3" id="KW-1185">Reference proteome</keyword>